<dbReference type="EMBL" id="MDAL01000002">
    <property type="protein sequence ID" value="PMN94864.1"/>
    <property type="molecule type" value="Genomic_DNA"/>
</dbReference>
<dbReference type="Proteomes" id="UP000235387">
    <property type="component" value="Unassembled WGS sequence"/>
</dbReference>
<dbReference type="AlphaFoldDB" id="A0A2N7LH43"/>
<comment type="caution">
    <text evidence="2">The sequence shown here is derived from an EMBL/GenBank/DDBJ whole genome shotgun (WGS) entry which is preliminary data.</text>
</comment>
<evidence type="ECO:0000313" key="3">
    <source>
        <dbReference type="Proteomes" id="UP000235387"/>
    </source>
</evidence>
<sequence>MLMVIAQAVETVLLVSGIVMLVRCAFQYAARTDNWHQVNVVLFRVRSLSNDELKWWYAAMISLSLGLMIKVLVLFLAH</sequence>
<keyword evidence="1" id="KW-1133">Transmembrane helix</keyword>
<keyword evidence="1" id="KW-0472">Membrane</keyword>
<evidence type="ECO:0000256" key="1">
    <source>
        <dbReference type="SAM" id="Phobius"/>
    </source>
</evidence>
<accession>A0A2N7LH43</accession>
<proteinExistence type="predicted"/>
<reference evidence="3" key="1">
    <citation type="submission" date="2016-07" db="EMBL/GenBank/DDBJ databases">
        <title>Nontailed viruses are major unrecognized killers of bacteria in the ocean.</title>
        <authorList>
            <person name="Kauffman K."/>
            <person name="Hussain F."/>
            <person name="Yang J."/>
            <person name="Arevalo P."/>
            <person name="Brown J."/>
            <person name="Cutler M."/>
            <person name="Kelly L."/>
            <person name="Polz M.F."/>
        </authorList>
    </citation>
    <scope>NUCLEOTIDE SEQUENCE [LARGE SCALE GENOMIC DNA]</scope>
    <source>
        <strain evidence="3">10N.261.45.A10</strain>
    </source>
</reference>
<feature type="transmembrane region" description="Helical" evidence="1">
    <location>
        <begin position="12"/>
        <end position="30"/>
    </location>
</feature>
<gene>
    <name evidence="2" type="ORF">BCT23_02190</name>
</gene>
<protein>
    <submittedName>
        <fullName evidence="2">Uncharacterized protein</fullName>
    </submittedName>
</protein>
<keyword evidence="1" id="KW-0812">Transmembrane</keyword>
<organism evidence="2 3">
    <name type="scientific">Enterovibrio norvegicus</name>
    <dbReference type="NCBI Taxonomy" id="188144"/>
    <lineage>
        <taxon>Bacteria</taxon>
        <taxon>Pseudomonadati</taxon>
        <taxon>Pseudomonadota</taxon>
        <taxon>Gammaproteobacteria</taxon>
        <taxon>Vibrionales</taxon>
        <taxon>Vibrionaceae</taxon>
        <taxon>Enterovibrio</taxon>
    </lineage>
</organism>
<evidence type="ECO:0000313" key="2">
    <source>
        <dbReference type="EMBL" id="PMN94864.1"/>
    </source>
</evidence>
<feature type="transmembrane region" description="Helical" evidence="1">
    <location>
        <begin position="55"/>
        <end position="77"/>
    </location>
</feature>
<name>A0A2N7LH43_9GAMM</name>